<protein>
    <submittedName>
        <fullName evidence="3">EAL domain protein</fullName>
    </submittedName>
</protein>
<dbReference type="InterPro" id="IPR052340">
    <property type="entry name" value="RNase_Y/CdgJ"/>
</dbReference>
<dbReference type="OrthoDB" id="9721at2"/>
<dbReference type="PaxDb" id="123214-PERMA_1649"/>
<organism evidence="3 4">
    <name type="scientific">Persephonella marina (strain DSM 14350 / EX-H1)</name>
    <dbReference type="NCBI Taxonomy" id="123214"/>
    <lineage>
        <taxon>Bacteria</taxon>
        <taxon>Pseudomonadati</taxon>
        <taxon>Aquificota</taxon>
        <taxon>Aquificia</taxon>
        <taxon>Aquificales</taxon>
        <taxon>Hydrogenothermaceae</taxon>
        <taxon>Persephonella</taxon>
    </lineage>
</organism>
<dbReference type="PIRSF" id="PIRSF003180">
    <property type="entry name" value="DiGMPpdiest_YuxH"/>
    <property type="match status" value="1"/>
</dbReference>
<evidence type="ECO:0000259" key="1">
    <source>
        <dbReference type="PROSITE" id="PS50883"/>
    </source>
</evidence>
<dbReference type="STRING" id="123214.PERMA_1649"/>
<evidence type="ECO:0000313" key="3">
    <source>
        <dbReference type="EMBL" id="ACO04666.1"/>
    </source>
</evidence>
<dbReference type="eggNOG" id="COG3434">
    <property type="taxonomic scope" value="Bacteria"/>
</dbReference>
<feature type="domain" description="EAL" evidence="1">
    <location>
        <begin position="1"/>
        <end position="212"/>
    </location>
</feature>
<dbReference type="SUPFAM" id="SSF109604">
    <property type="entry name" value="HD-domain/PDEase-like"/>
    <property type="match status" value="1"/>
</dbReference>
<feature type="domain" description="HDOD" evidence="2">
    <location>
        <begin position="206"/>
        <end position="395"/>
    </location>
</feature>
<dbReference type="SUPFAM" id="SSF141868">
    <property type="entry name" value="EAL domain-like"/>
    <property type="match status" value="1"/>
</dbReference>
<dbReference type="InterPro" id="IPR001633">
    <property type="entry name" value="EAL_dom"/>
</dbReference>
<dbReference type="PROSITE" id="PS51833">
    <property type="entry name" value="HDOD"/>
    <property type="match status" value="1"/>
</dbReference>
<dbReference type="HOGENOM" id="CLU_044951_2_0_0"/>
<name>C0QRW9_PERMH</name>
<accession>C0QRW9</accession>
<dbReference type="RefSeq" id="WP_012676903.1">
    <property type="nucleotide sequence ID" value="NC_012440.1"/>
</dbReference>
<evidence type="ECO:0000313" key="4">
    <source>
        <dbReference type="Proteomes" id="UP000001366"/>
    </source>
</evidence>
<evidence type="ECO:0000259" key="2">
    <source>
        <dbReference type="PROSITE" id="PS51833"/>
    </source>
</evidence>
<dbReference type="InterPro" id="IPR035919">
    <property type="entry name" value="EAL_sf"/>
</dbReference>
<dbReference type="Gene3D" id="1.10.3210.10">
    <property type="entry name" value="Hypothetical protein af1432"/>
    <property type="match status" value="1"/>
</dbReference>
<dbReference type="PANTHER" id="PTHR33525">
    <property type="match status" value="1"/>
</dbReference>
<dbReference type="PANTHER" id="PTHR33525:SF4">
    <property type="entry name" value="CYCLIC DI-GMP PHOSPHODIESTERASE CDGJ"/>
    <property type="match status" value="1"/>
</dbReference>
<dbReference type="EMBL" id="CP001230">
    <property type="protein sequence ID" value="ACO04666.1"/>
    <property type="molecule type" value="Genomic_DNA"/>
</dbReference>
<dbReference type="Proteomes" id="UP000001366">
    <property type="component" value="Chromosome"/>
</dbReference>
<dbReference type="PROSITE" id="PS50883">
    <property type="entry name" value="EAL"/>
    <property type="match status" value="1"/>
</dbReference>
<sequence length="420" mass="48636">MIEDRESYVYLGRQPILDKNKKVIAYELLYRTSYEDFARIENSRSATSRVIVNIFNNIGIQNIAGNKKVFINISNEVIQSNILELIKPENIVLEILEETAVDNSIIEKLTLLKKKGYRLALDDFLPSQDNVRLLHVADYVKIDLMNTPDDLTEKIIRDIRKKFPNIYILAEKVEDYRAFQKALKLDFDLFQGFFFAKPVIITHKRFDPFETTLLEILKELNKENVDLKKVEQIMKKDVKICFNLLKFVNSAFFSFRKEIKTITHAISMIGTDQLKMWILLMLYAEAKCPIADNPLLDLALVRARMMEITAKKISIEKDFPEMAYLTGMLSLIDALLGLNKEEILKDIKLSKKIKEALIEEKNELGLLLKTAEAIETSSYEQLKYLCRKLGVSLKDVLHAESEGIKYAENIKQLMMRNMSC</sequence>
<reference evidence="3 4" key="1">
    <citation type="journal article" date="2009" name="J. Bacteriol.">
        <title>Complete and draft genome sequences of six members of the Aquificales.</title>
        <authorList>
            <person name="Reysenbach A.L."/>
            <person name="Hamamura N."/>
            <person name="Podar M."/>
            <person name="Griffiths E."/>
            <person name="Ferreira S."/>
            <person name="Hochstein R."/>
            <person name="Heidelberg J."/>
            <person name="Johnson J."/>
            <person name="Mead D."/>
            <person name="Pohorille A."/>
            <person name="Sarmiento M."/>
            <person name="Schweighofer K."/>
            <person name="Seshadri R."/>
            <person name="Voytek M.A."/>
        </authorList>
    </citation>
    <scope>NUCLEOTIDE SEQUENCE [LARGE SCALE GENOMIC DNA]</scope>
    <source>
        <strain evidence="4">DSM 14350 / EX-H1</strain>
    </source>
</reference>
<dbReference type="Pfam" id="PF08668">
    <property type="entry name" value="HDOD"/>
    <property type="match status" value="1"/>
</dbReference>
<dbReference type="Pfam" id="PF00563">
    <property type="entry name" value="EAL"/>
    <property type="match status" value="1"/>
</dbReference>
<dbReference type="SMART" id="SM00052">
    <property type="entry name" value="EAL"/>
    <property type="match status" value="1"/>
</dbReference>
<dbReference type="InterPro" id="IPR014408">
    <property type="entry name" value="dGMP_Pdiesterase_EAL/HD-GYP"/>
</dbReference>
<dbReference type="KEGG" id="pmx:PERMA_1649"/>
<dbReference type="InterPro" id="IPR013976">
    <property type="entry name" value="HDOD"/>
</dbReference>
<gene>
    <name evidence="3" type="ordered locus">PERMA_1649</name>
</gene>
<proteinExistence type="predicted"/>
<dbReference type="AlphaFoldDB" id="C0QRW9"/>
<dbReference type="Gene3D" id="3.20.20.450">
    <property type="entry name" value="EAL domain"/>
    <property type="match status" value="1"/>
</dbReference>
<keyword evidence="4" id="KW-1185">Reference proteome</keyword>